<dbReference type="EMBL" id="LR031568">
    <property type="protein sequence ID" value="VDC59636.1"/>
    <property type="molecule type" value="Genomic_DNA"/>
</dbReference>
<accession>A0A3P5XXX5</accession>
<protein>
    <submittedName>
        <fullName evidence="1">Uncharacterized protein</fullName>
    </submittedName>
</protein>
<reference evidence="1" key="1">
    <citation type="submission" date="2018-11" db="EMBL/GenBank/DDBJ databases">
        <authorList>
            <consortium name="Genoscope - CEA"/>
            <person name="William W."/>
        </authorList>
    </citation>
    <scope>NUCLEOTIDE SEQUENCE</scope>
</reference>
<name>A0A3P5XXX5_BRACM</name>
<proteinExistence type="predicted"/>
<organism evidence="1">
    <name type="scientific">Brassica campestris</name>
    <name type="common">Field mustard</name>
    <dbReference type="NCBI Taxonomy" id="3711"/>
    <lineage>
        <taxon>Eukaryota</taxon>
        <taxon>Viridiplantae</taxon>
        <taxon>Streptophyta</taxon>
        <taxon>Embryophyta</taxon>
        <taxon>Tracheophyta</taxon>
        <taxon>Spermatophyta</taxon>
        <taxon>Magnoliopsida</taxon>
        <taxon>eudicotyledons</taxon>
        <taxon>Gunneridae</taxon>
        <taxon>Pentapetalae</taxon>
        <taxon>rosids</taxon>
        <taxon>malvids</taxon>
        <taxon>Brassicales</taxon>
        <taxon>Brassicaceae</taxon>
        <taxon>Brassiceae</taxon>
        <taxon>Brassica</taxon>
    </lineage>
</organism>
<dbReference type="AlphaFoldDB" id="A0A3P5XXX5"/>
<evidence type="ECO:0000313" key="1">
    <source>
        <dbReference type="EMBL" id="VDC59636.1"/>
    </source>
</evidence>
<sequence>MDFRLSMGPQQAILDWHLNPVNPTRFLDAVDHHIRYVLRRYLKSADWFGKEVRSSEKKLKRSPTTEGKCGDIGFDAKIYGGGPVEEAAAVRTETVAFRRLT</sequence>
<gene>
    <name evidence="1" type="ORF">BRAA09T37247Z</name>
</gene>